<organism evidence="1 2">
    <name type="scientific">Candidatus Tanganyikabacteria bacterium</name>
    <dbReference type="NCBI Taxonomy" id="2961651"/>
    <lineage>
        <taxon>Bacteria</taxon>
        <taxon>Bacillati</taxon>
        <taxon>Candidatus Sericytochromatia</taxon>
        <taxon>Candidatus Tanganyikabacteria</taxon>
    </lineage>
</organism>
<proteinExistence type="predicted"/>
<dbReference type="EMBL" id="VGJX01000315">
    <property type="protein sequence ID" value="MBM3274748.1"/>
    <property type="molecule type" value="Genomic_DNA"/>
</dbReference>
<comment type="caution">
    <text evidence="1">The sequence shown here is derived from an EMBL/GenBank/DDBJ whole genome shotgun (WGS) entry which is preliminary data.</text>
</comment>
<protein>
    <submittedName>
        <fullName evidence="1">Uncharacterized protein</fullName>
    </submittedName>
</protein>
<feature type="non-terminal residue" evidence="1">
    <location>
        <position position="1"/>
    </location>
</feature>
<evidence type="ECO:0000313" key="2">
    <source>
        <dbReference type="Proteomes" id="UP000703893"/>
    </source>
</evidence>
<reference evidence="1 2" key="1">
    <citation type="submission" date="2019-03" db="EMBL/GenBank/DDBJ databases">
        <title>Lake Tanganyika Metagenome-Assembled Genomes (MAGs).</title>
        <authorList>
            <person name="Tran P."/>
        </authorList>
    </citation>
    <scope>NUCLEOTIDE SEQUENCE [LARGE SCALE GENOMIC DNA]</scope>
    <source>
        <strain evidence="1">K_DeepCast_65m_m2_236</strain>
    </source>
</reference>
<dbReference type="Proteomes" id="UP000703893">
    <property type="component" value="Unassembled WGS sequence"/>
</dbReference>
<gene>
    <name evidence="1" type="ORF">FJZ00_06325</name>
</gene>
<evidence type="ECO:0000313" key="1">
    <source>
        <dbReference type="EMBL" id="MBM3274748.1"/>
    </source>
</evidence>
<name>A0A937X2M1_9BACT</name>
<dbReference type="AlphaFoldDB" id="A0A937X2M1"/>
<sequence>EIDIYGARLQRTAQGTLIRAPEEPPSPQPFSTLPRSVAEIIFSFMPGGGYGQTLAGAQTVPRLVWGGDALIVGWIEPKNGSSVLAARLWR</sequence>
<accession>A0A937X2M1</accession>